<dbReference type="GO" id="GO:0005737">
    <property type="term" value="C:cytoplasm"/>
    <property type="evidence" value="ECO:0007669"/>
    <property type="project" value="UniProtKB-UniRule"/>
</dbReference>
<dbReference type="NCBIfam" id="TIGR00212">
    <property type="entry name" value="hemC"/>
    <property type="match status" value="1"/>
</dbReference>
<feature type="domain" description="Porphobilinogen deaminase C-terminal" evidence="10">
    <location>
        <begin position="256"/>
        <end position="304"/>
    </location>
</feature>
<dbReference type="PANTHER" id="PTHR11557">
    <property type="entry name" value="PORPHOBILINOGEN DEAMINASE"/>
    <property type="match status" value="1"/>
</dbReference>
<dbReference type="Pfam" id="PF01379">
    <property type="entry name" value="Porphobil_deam"/>
    <property type="match status" value="1"/>
</dbReference>
<evidence type="ECO:0000313" key="11">
    <source>
        <dbReference type="EMBL" id="SDQ19140.1"/>
    </source>
</evidence>
<gene>
    <name evidence="7" type="primary">hemC</name>
    <name evidence="11" type="ORF">SAMN04488565_1225</name>
</gene>
<sequence length="361" mass="36702">MIRPERLLSMNASPPTPSGRVFRSDAPLAAAPGMLRVGTRGSALAVSQTTMVAEQIAAATGLDVGLVIVTTHGDVTRAPLSQLGGTGVFVSALRDALLAGECDLAVHSLKDLPTGACPGTVLGAVPARADARDALCARDGLTLADLPEGARVGTGSPRRAAQLRSRRPDLDVHDLRGNVDTRLGRVGVDLDAVVLAAAGLDRLGRATAITERFPLTDVPAAPGQGALAIEVREADAAAEPFARALAALDDAEARATALAERALLAALEAGCAAPIGACAEVAGDALRLRAVVYRVDGSAQLSAERELPWLGAESGADAEFDADRDADARERAARAPEELGRRVAAALLAEGAADLAPLGGA</sequence>
<evidence type="ECO:0000256" key="7">
    <source>
        <dbReference type="HAMAP-Rule" id="MF_00260"/>
    </source>
</evidence>
<dbReference type="Gene3D" id="3.40.190.10">
    <property type="entry name" value="Periplasmic binding protein-like II"/>
    <property type="match status" value="2"/>
</dbReference>
<comment type="miscellaneous">
    <text evidence="7">The porphobilinogen subunits are added to the dipyrromethane group.</text>
</comment>
<dbReference type="GO" id="GO:0004418">
    <property type="term" value="F:hydroxymethylbilane synthase activity"/>
    <property type="evidence" value="ECO:0007669"/>
    <property type="project" value="UniProtKB-UniRule"/>
</dbReference>
<dbReference type="STRING" id="1079994.SAMN04488565_1225"/>
<evidence type="ECO:0000256" key="6">
    <source>
        <dbReference type="ARBA" id="ARBA00048169"/>
    </source>
</evidence>
<dbReference type="PROSITE" id="PS00533">
    <property type="entry name" value="PORPHOBILINOGEN_DEAM"/>
    <property type="match status" value="1"/>
</dbReference>
<dbReference type="SUPFAM" id="SSF53850">
    <property type="entry name" value="Periplasmic binding protein-like II"/>
    <property type="match status" value="1"/>
</dbReference>
<evidence type="ECO:0000256" key="3">
    <source>
        <dbReference type="ARBA" id="ARBA00011245"/>
    </source>
</evidence>
<evidence type="ECO:0000259" key="9">
    <source>
        <dbReference type="Pfam" id="PF01379"/>
    </source>
</evidence>
<comment type="catalytic activity">
    <reaction evidence="6 7">
        <text>4 porphobilinogen + H2O = hydroxymethylbilane + 4 NH4(+)</text>
        <dbReference type="Rhea" id="RHEA:13185"/>
        <dbReference type="ChEBI" id="CHEBI:15377"/>
        <dbReference type="ChEBI" id="CHEBI:28938"/>
        <dbReference type="ChEBI" id="CHEBI:57845"/>
        <dbReference type="ChEBI" id="CHEBI:58126"/>
        <dbReference type="EC" id="2.5.1.61"/>
    </reaction>
</comment>
<name>A0A1H0YVJ4_9MICO</name>
<dbReference type="FunFam" id="3.40.190.10:FF:000005">
    <property type="entry name" value="Porphobilinogen deaminase"/>
    <property type="match status" value="1"/>
</dbReference>
<feature type="region of interest" description="Disordered" evidence="8">
    <location>
        <begin position="1"/>
        <end position="20"/>
    </location>
</feature>
<evidence type="ECO:0000256" key="5">
    <source>
        <dbReference type="ARBA" id="ARBA00023244"/>
    </source>
</evidence>
<dbReference type="InterPro" id="IPR022418">
    <property type="entry name" value="Porphobilinogen_deaminase_C"/>
</dbReference>
<dbReference type="Proteomes" id="UP000182690">
    <property type="component" value="Unassembled WGS sequence"/>
</dbReference>
<proteinExistence type="inferred from homology"/>
<dbReference type="InterPro" id="IPR022417">
    <property type="entry name" value="Porphobilin_deaminase_N"/>
</dbReference>
<dbReference type="PIRSF" id="PIRSF001438">
    <property type="entry name" value="4pyrrol_synth_OHMeBilane_synth"/>
    <property type="match status" value="1"/>
</dbReference>
<evidence type="ECO:0000256" key="1">
    <source>
        <dbReference type="ARBA" id="ARBA00002869"/>
    </source>
</evidence>
<feature type="domain" description="Porphobilinogen deaminase N-terminal" evidence="9">
    <location>
        <begin position="35"/>
        <end position="238"/>
    </location>
</feature>
<dbReference type="HAMAP" id="MF_00260">
    <property type="entry name" value="Porphobil_deam"/>
    <property type="match status" value="1"/>
</dbReference>
<dbReference type="EMBL" id="FNKB01000001">
    <property type="protein sequence ID" value="SDQ19140.1"/>
    <property type="molecule type" value="Genomic_DNA"/>
</dbReference>
<comment type="subunit">
    <text evidence="3 7">Monomer.</text>
</comment>
<organism evidence="11 12">
    <name type="scientific">Leucobacter chromiiresistens</name>
    <dbReference type="NCBI Taxonomy" id="1079994"/>
    <lineage>
        <taxon>Bacteria</taxon>
        <taxon>Bacillati</taxon>
        <taxon>Actinomycetota</taxon>
        <taxon>Actinomycetes</taxon>
        <taxon>Micrococcales</taxon>
        <taxon>Microbacteriaceae</taxon>
        <taxon>Leucobacter</taxon>
    </lineage>
</organism>
<comment type="cofactor">
    <cofactor evidence="7">
        <name>dipyrromethane</name>
        <dbReference type="ChEBI" id="CHEBI:60342"/>
    </cofactor>
    <text evidence="7">Binds 1 dipyrromethane group covalently.</text>
</comment>
<keyword evidence="5 7" id="KW-0627">Porphyrin biosynthesis</keyword>
<accession>A0A1H0YVJ4</accession>
<evidence type="ECO:0000313" key="12">
    <source>
        <dbReference type="Proteomes" id="UP000182690"/>
    </source>
</evidence>
<evidence type="ECO:0000256" key="8">
    <source>
        <dbReference type="SAM" id="MobiDB-lite"/>
    </source>
</evidence>
<feature type="modified residue" description="S-(dipyrrolylmethanemethyl)cysteine" evidence="7">
    <location>
        <position position="271"/>
    </location>
</feature>
<comment type="similarity">
    <text evidence="2 7">Belongs to the HMBS family.</text>
</comment>
<dbReference type="SUPFAM" id="SSF54782">
    <property type="entry name" value="Porphobilinogen deaminase (hydroxymethylbilane synthase), C-terminal domain"/>
    <property type="match status" value="1"/>
</dbReference>
<reference evidence="11 12" key="1">
    <citation type="submission" date="2016-10" db="EMBL/GenBank/DDBJ databases">
        <authorList>
            <person name="de Groot N.N."/>
        </authorList>
    </citation>
    <scope>NUCLEOTIDE SEQUENCE [LARGE SCALE GENOMIC DNA]</scope>
    <source>
        <strain evidence="11 12">DSM 22788</strain>
    </source>
</reference>
<dbReference type="PRINTS" id="PR00151">
    <property type="entry name" value="PORPHBDMNASE"/>
</dbReference>
<evidence type="ECO:0000259" key="10">
    <source>
        <dbReference type="Pfam" id="PF03900"/>
    </source>
</evidence>
<dbReference type="EC" id="2.5.1.61" evidence="7"/>
<keyword evidence="4 7" id="KW-0808">Transferase</keyword>
<evidence type="ECO:0000256" key="4">
    <source>
        <dbReference type="ARBA" id="ARBA00022679"/>
    </source>
</evidence>
<dbReference type="Gene3D" id="3.30.160.40">
    <property type="entry name" value="Porphobilinogen deaminase, C-terminal domain"/>
    <property type="match status" value="1"/>
</dbReference>
<protein>
    <recommendedName>
        <fullName evidence="7">Porphobilinogen deaminase</fullName>
        <shortName evidence="7">PBG</shortName>
        <ecNumber evidence="7">2.5.1.61</ecNumber>
    </recommendedName>
    <alternativeName>
        <fullName evidence="7">Hydroxymethylbilane synthase</fullName>
        <shortName evidence="7">HMBS</shortName>
    </alternativeName>
    <alternativeName>
        <fullName evidence="7">Pre-uroporphyrinogen synthase</fullName>
    </alternativeName>
</protein>
<dbReference type="PANTHER" id="PTHR11557:SF0">
    <property type="entry name" value="PORPHOBILINOGEN DEAMINASE"/>
    <property type="match status" value="1"/>
</dbReference>
<dbReference type="InterPro" id="IPR036803">
    <property type="entry name" value="Porphobilinogen_deaminase_C_sf"/>
</dbReference>
<evidence type="ECO:0000256" key="2">
    <source>
        <dbReference type="ARBA" id="ARBA00005638"/>
    </source>
</evidence>
<comment type="function">
    <text evidence="1 7">Tetrapolymerization of the monopyrrole PBG into the hydroxymethylbilane pre-uroporphyrinogen in several discrete steps.</text>
</comment>
<dbReference type="InterPro" id="IPR022419">
    <property type="entry name" value="Porphobilin_deaminase_cofac_BS"/>
</dbReference>
<dbReference type="Pfam" id="PF03900">
    <property type="entry name" value="Porphobil_deamC"/>
    <property type="match status" value="1"/>
</dbReference>
<dbReference type="InterPro" id="IPR000860">
    <property type="entry name" value="HemC"/>
</dbReference>
<dbReference type="GO" id="GO:0006782">
    <property type="term" value="P:protoporphyrinogen IX biosynthetic process"/>
    <property type="evidence" value="ECO:0007669"/>
    <property type="project" value="UniProtKB-UniRule"/>
</dbReference>
<dbReference type="AlphaFoldDB" id="A0A1H0YVJ4"/>